<evidence type="ECO:0000256" key="2">
    <source>
        <dbReference type="ARBA" id="ARBA00022490"/>
    </source>
</evidence>
<dbReference type="InterPro" id="IPR013542">
    <property type="entry name" value="QueG_DUF1730"/>
</dbReference>
<dbReference type="UniPathway" id="UPA00392"/>
<protein>
    <recommendedName>
        <fullName evidence="9">Epoxyqueuosine reductase</fullName>
        <ecNumber evidence="9">1.17.99.6</ecNumber>
    </recommendedName>
    <alternativeName>
        <fullName evidence="9">Queuosine biosynthesis protein QueG</fullName>
    </alternativeName>
</protein>
<dbReference type="EC" id="1.17.99.6" evidence="9"/>
<feature type="binding site" evidence="9">
    <location>
        <position position="174"/>
    </location>
    <ligand>
        <name>cob(II)alamin</name>
        <dbReference type="ChEBI" id="CHEBI:16304"/>
    </ligand>
</feature>
<feature type="binding site" evidence="9">
    <location>
        <position position="255"/>
    </location>
    <ligand>
        <name>[4Fe-4S] cluster</name>
        <dbReference type="ChEBI" id="CHEBI:49883"/>
        <label>2</label>
    </ligand>
</feature>
<keyword evidence="4 9" id="KW-0479">Metal-binding</keyword>
<keyword evidence="3 9" id="KW-0819">tRNA processing</keyword>
<dbReference type="InterPro" id="IPR017896">
    <property type="entry name" value="4Fe4S_Fe-S-bd"/>
</dbReference>
<comment type="cofactor">
    <cofactor evidence="9">
        <name>cob(II)alamin</name>
        <dbReference type="ChEBI" id="CHEBI:16304"/>
    </cofactor>
</comment>
<evidence type="ECO:0000256" key="7">
    <source>
        <dbReference type="ARBA" id="ARBA00023004"/>
    </source>
</evidence>
<comment type="catalytic activity">
    <reaction evidence="9">
        <text>epoxyqueuosine(34) in tRNA + AH2 = queuosine(34) in tRNA + A + H2O</text>
        <dbReference type="Rhea" id="RHEA:32159"/>
        <dbReference type="Rhea" id="RHEA-COMP:18571"/>
        <dbReference type="Rhea" id="RHEA-COMP:18582"/>
        <dbReference type="ChEBI" id="CHEBI:13193"/>
        <dbReference type="ChEBI" id="CHEBI:15377"/>
        <dbReference type="ChEBI" id="CHEBI:17499"/>
        <dbReference type="ChEBI" id="CHEBI:194431"/>
        <dbReference type="ChEBI" id="CHEBI:194443"/>
        <dbReference type="EC" id="1.17.99.6"/>
    </reaction>
</comment>
<dbReference type="Pfam" id="PF08331">
    <property type="entry name" value="QueG_DUF1730"/>
    <property type="match status" value="1"/>
</dbReference>
<keyword evidence="9" id="KW-0846">Cobalamin</keyword>
<dbReference type="InterPro" id="IPR004453">
    <property type="entry name" value="QueG"/>
</dbReference>
<dbReference type="PROSITE" id="PS51379">
    <property type="entry name" value="4FE4S_FER_2"/>
    <property type="match status" value="1"/>
</dbReference>
<dbReference type="Gene3D" id="3.30.70.20">
    <property type="match status" value="1"/>
</dbReference>
<comment type="cofactor">
    <cofactor evidence="9">
        <name>[4Fe-4S] cluster</name>
        <dbReference type="ChEBI" id="CHEBI:49883"/>
    </cofactor>
    <text evidence="9">Binds 2 [4Fe-4S] clusters per monomer.</text>
</comment>
<dbReference type="PANTHER" id="PTHR30002">
    <property type="entry name" value="EPOXYQUEUOSINE REDUCTASE"/>
    <property type="match status" value="1"/>
</dbReference>
<name>A0A0N8R525_PSESX</name>
<feature type="domain" description="4Fe-4S ferredoxin-type" evidence="10">
    <location>
        <begin position="220"/>
        <end position="249"/>
    </location>
</feature>
<dbReference type="Proteomes" id="UP000050381">
    <property type="component" value="Unassembled WGS sequence"/>
</dbReference>
<evidence type="ECO:0000256" key="8">
    <source>
        <dbReference type="ARBA" id="ARBA00023014"/>
    </source>
</evidence>
<feature type="binding site" evidence="9">
    <location>
        <position position="97"/>
    </location>
    <ligand>
        <name>cob(II)alamin</name>
        <dbReference type="ChEBI" id="CHEBI:16304"/>
    </ligand>
</feature>
<comment type="caution">
    <text evidence="11">The sequence shown here is derived from an EMBL/GenBank/DDBJ whole genome shotgun (WGS) entry which is preliminary data.</text>
</comment>
<keyword evidence="5 9" id="KW-0671">Queuosine biosynthesis</keyword>
<feature type="binding site" evidence="9">
    <location>
        <position position="239"/>
    </location>
    <ligand>
        <name>[4Fe-4S] cluster</name>
        <dbReference type="ChEBI" id="CHEBI:49883"/>
        <label>2</label>
    </ligand>
</feature>
<dbReference type="GO" id="GO:0008616">
    <property type="term" value="P:tRNA queuosine(34) biosynthetic process"/>
    <property type="evidence" value="ECO:0007669"/>
    <property type="project" value="UniProtKB-UniRule"/>
</dbReference>
<evidence type="ECO:0000256" key="5">
    <source>
        <dbReference type="ARBA" id="ARBA00022785"/>
    </source>
</evidence>
<keyword evidence="9" id="KW-0170">Cobalt</keyword>
<feature type="binding site" evidence="9">
    <location>
        <position position="257"/>
    </location>
    <ligand>
        <name>cob(II)alamin</name>
        <dbReference type="ChEBI" id="CHEBI:16304"/>
    </ligand>
</feature>
<dbReference type="NCBIfam" id="TIGR00276">
    <property type="entry name" value="tRNA epoxyqueuosine(34) reductase QueG"/>
    <property type="match status" value="1"/>
</dbReference>
<keyword evidence="6 9" id="KW-0560">Oxidoreductase</keyword>
<keyword evidence="8 9" id="KW-0411">Iron-sulfur</keyword>
<dbReference type="EMBL" id="LJQD01000332">
    <property type="protein sequence ID" value="KPW94006.1"/>
    <property type="molecule type" value="Genomic_DNA"/>
</dbReference>
<dbReference type="GO" id="GO:0031419">
    <property type="term" value="F:cobalamin binding"/>
    <property type="evidence" value="ECO:0007669"/>
    <property type="project" value="UniProtKB-KW"/>
</dbReference>
<feature type="binding site" evidence="9">
    <location>
        <begin position="282"/>
        <end position="283"/>
    </location>
    <ligand>
        <name>cob(II)alamin</name>
        <dbReference type="ChEBI" id="CHEBI:16304"/>
    </ligand>
</feature>
<proteinExistence type="inferred from homology"/>
<dbReference type="AlphaFoldDB" id="A0A0N8R525"/>
<dbReference type="HAMAP" id="MF_00916">
    <property type="entry name" value="QueG"/>
    <property type="match status" value="1"/>
</dbReference>
<feature type="binding site" evidence="9">
    <location>
        <position position="235"/>
    </location>
    <ligand>
        <name>[4Fe-4S] cluster</name>
        <dbReference type="ChEBI" id="CHEBI:49883"/>
        <label>1</label>
    </ligand>
</feature>
<feature type="binding site" evidence="9">
    <location>
        <position position="229"/>
    </location>
    <ligand>
        <name>[4Fe-4S] cluster</name>
        <dbReference type="ChEBI" id="CHEBI:49883"/>
        <label>1</label>
    </ligand>
</feature>
<gene>
    <name evidence="9" type="primary">queG</name>
    <name evidence="11" type="ORF">ALO79_06078</name>
</gene>
<evidence type="ECO:0000256" key="6">
    <source>
        <dbReference type="ARBA" id="ARBA00023002"/>
    </source>
</evidence>
<evidence type="ECO:0000256" key="9">
    <source>
        <dbReference type="HAMAP-Rule" id="MF_00916"/>
    </source>
</evidence>
<dbReference type="SUPFAM" id="SSF54862">
    <property type="entry name" value="4Fe-4S ferredoxins"/>
    <property type="match status" value="1"/>
</dbReference>
<comment type="similarity">
    <text evidence="9">Belongs to the QueG family.</text>
</comment>
<comment type="pathway">
    <text evidence="9">tRNA modification; tRNA-queuosine biosynthesis.</text>
</comment>
<evidence type="ECO:0000256" key="4">
    <source>
        <dbReference type="ARBA" id="ARBA00022723"/>
    </source>
</evidence>
<keyword evidence="1 9" id="KW-0004">4Fe-4S</keyword>
<evidence type="ECO:0000256" key="3">
    <source>
        <dbReference type="ARBA" id="ARBA00022694"/>
    </source>
</evidence>
<evidence type="ECO:0000256" key="1">
    <source>
        <dbReference type="ARBA" id="ARBA00022485"/>
    </source>
</evidence>
<feature type="binding site" evidence="9">
    <location>
        <position position="195"/>
    </location>
    <ligand>
        <name>cob(II)alamin</name>
        <dbReference type="ChEBI" id="CHEBI:16304"/>
    </ligand>
</feature>
<feature type="binding site" evidence="9">
    <location>
        <position position="285"/>
    </location>
    <ligand>
        <name>[4Fe-4S] cluster</name>
        <dbReference type="ChEBI" id="CHEBI:49883"/>
        <label>2</label>
    </ligand>
</feature>
<comment type="caution">
    <text evidence="9">Lacks conserved residue(s) required for the propagation of feature annotation.</text>
</comment>
<comment type="subcellular location">
    <subcellularLocation>
        <location evidence="9">Cytoplasm</location>
    </subcellularLocation>
</comment>
<feature type="binding site" evidence="9">
    <location>
        <position position="198"/>
    </location>
    <ligand>
        <name>cob(II)alamin</name>
        <dbReference type="ChEBI" id="CHEBI:16304"/>
    </ligand>
</feature>
<feature type="binding site" evidence="9">
    <location>
        <position position="282"/>
    </location>
    <ligand>
        <name>[4Fe-4S] cluster</name>
        <dbReference type="ChEBI" id="CHEBI:49883"/>
        <label>2</label>
    </ligand>
</feature>
<accession>A0A0N8R525</accession>
<evidence type="ECO:0000259" key="10">
    <source>
        <dbReference type="PROSITE" id="PS51379"/>
    </source>
</evidence>
<dbReference type="GO" id="GO:0052693">
    <property type="term" value="F:epoxyqueuosine reductase activity"/>
    <property type="evidence" value="ECO:0007669"/>
    <property type="project" value="UniProtKB-UniRule"/>
</dbReference>
<organism evidence="11 12">
    <name type="scientific">Pseudomonas syringae pv. castaneae</name>
    <dbReference type="NCBI Taxonomy" id="264450"/>
    <lineage>
        <taxon>Bacteria</taxon>
        <taxon>Pseudomonadati</taxon>
        <taxon>Pseudomonadota</taxon>
        <taxon>Gammaproteobacteria</taxon>
        <taxon>Pseudomonadales</taxon>
        <taxon>Pseudomonadaceae</taxon>
        <taxon>Pseudomonas</taxon>
        <taxon>Pseudomonas syringae</taxon>
    </lineage>
</organism>
<dbReference type="PANTHER" id="PTHR30002:SF4">
    <property type="entry name" value="EPOXYQUEUOSINE REDUCTASE"/>
    <property type="match status" value="1"/>
</dbReference>
<feature type="active site" description="Proton donor" evidence="9">
    <location>
        <position position="174"/>
    </location>
</feature>
<dbReference type="GO" id="GO:0051539">
    <property type="term" value="F:4 iron, 4 sulfur cluster binding"/>
    <property type="evidence" value="ECO:0007669"/>
    <property type="project" value="UniProtKB-KW"/>
</dbReference>
<comment type="subunit">
    <text evidence="9">Monomer.</text>
</comment>
<keyword evidence="7 9" id="KW-0408">Iron</keyword>
<evidence type="ECO:0000313" key="11">
    <source>
        <dbReference type="EMBL" id="KPW94006.1"/>
    </source>
</evidence>
<feature type="binding site" evidence="9">
    <location>
        <position position="264"/>
    </location>
    <ligand>
        <name>tRNA</name>
        <dbReference type="ChEBI" id="CHEBI:17843"/>
    </ligand>
</feature>
<feature type="binding site" evidence="9">
    <location>
        <position position="209"/>
    </location>
    <ligand>
        <name>cob(II)alamin</name>
        <dbReference type="ChEBI" id="CHEBI:16304"/>
    </ligand>
</feature>
<feature type="binding site" evidence="9">
    <location>
        <position position="232"/>
    </location>
    <ligand>
        <name>[4Fe-4S] cluster</name>
        <dbReference type="ChEBI" id="CHEBI:49883"/>
        <label>1</label>
    </ligand>
</feature>
<dbReference type="PATRIC" id="fig|264450.4.peg.3352"/>
<reference evidence="11 12" key="1">
    <citation type="submission" date="2015-09" db="EMBL/GenBank/DDBJ databases">
        <title>Genome announcement of multiple Pseudomonas syringae strains.</title>
        <authorList>
            <person name="Thakur S."/>
            <person name="Wang P.W."/>
            <person name="Gong Y."/>
            <person name="Weir B.S."/>
            <person name="Guttman D.S."/>
        </authorList>
    </citation>
    <scope>NUCLEOTIDE SEQUENCE [LARGE SCALE GENOMIC DNA]</scope>
    <source>
        <strain evidence="11 12">ICMP9419</strain>
    </source>
</reference>
<feature type="binding site" evidence="9">
    <location>
        <position position="289"/>
    </location>
    <ligand>
        <name>[4Fe-4S] cluster</name>
        <dbReference type="ChEBI" id="CHEBI:49883"/>
        <label>1</label>
    </ligand>
</feature>
<dbReference type="FunFam" id="3.30.70.20:FF:000017">
    <property type="entry name" value="Epoxyqueuosine reductase"/>
    <property type="match status" value="1"/>
</dbReference>
<comment type="function">
    <text evidence="9">Catalyzes the conversion of epoxyqueuosine (oQ) to queuosine (Q), which is a hypermodified base found in the wobble positions of tRNA(Asp), tRNA(Asn), tRNA(His) and tRNA(Tyr).</text>
</comment>
<evidence type="ECO:0000313" key="12">
    <source>
        <dbReference type="Proteomes" id="UP000050381"/>
    </source>
</evidence>
<dbReference type="GO" id="GO:0046872">
    <property type="term" value="F:metal ion binding"/>
    <property type="evidence" value="ECO:0007669"/>
    <property type="project" value="UniProtKB-KW"/>
</dbReference>
<sequence>MRFRVEHASIGSDVWQNYTHLGPGFSLRMSAITAALPTRDDLAALALSIKAWGRELGFQEVGISGLDLAEHEQHLQRWLDAGYHGEMDYMAAHGSKRSHPDELVPGTLRVVSLRMDYLPGDTEMAQRLTEPEKAYVSRYALGRDYHKLIRKRLQQLAERIQQAIGPFGFRAFVDSAPVLEKAIAEQAGLGWIGKNTLVLNRKAGSFFFLGELFVDIPLPVDAPHATEHCGRCTACLDICPTAAFVGPYVLDARRCISYLTIELKTAIPEELRPLIGNRVFGCDDCQIVCPWNRFARPTDQSDFQPRHNLDNAGLAELFLWDEDKFLSSTEGSPLRRAGYERWLRNLAVGLGNAPSTIPVIEALQARRDYPSELVREHVEWALQRHGVADAGG</sequence>
<dbReference type="GO" id="GO:0005737">
    <property type="term" value="C:cytoplasm"/>
    <property type="evidence" value="ECO:0007669"/>
    <property type="project" value="UniProtKB-SubCell"/>
</dbReference>
<dbReference type="Pfam" id="PF13484">
    <property type="entry name" value="Fer4_16"/>
    <property type="match status" value="1"/>
</dbReference>
<keyword evidence="2 9" id="KW-0963">Cytoplasm</keyword>